<dbReference type="Proteomes" id="UP000043316">
    <property type="component" value="Unassembled WGS sequence"/>
</dbReference>
<name>A0A0H5M1S8_YERIN</name>
<feature type="transmembrane region" description="Helical" evidence="3">
    <location>
        <begin position="215"/>
        <end position="238"/>
    </location>
</feature>
<keyword evidence="3" id="KW-1133">Transmembrane helix</keyword>
<keyword evidence="1" id="KW-0175">Coiled coil</keyword>
<dbReference type="InterPro" id="IPR047774">
    <property type="entry name" value="SrfA-like"/>
</dbReference>
<accession>A0A0H5M1S8</accession>
<keyword evidence="3" id="KW-0812">Transmembrane</keyword>
<evidence type="ECO:0000256" key="2">
    <source>
        <dbReference type="SAM" id="MobiDB-lite"/>
    </source>
</evidence>
<keyword evidence="3" id="KW-0472">Membrane</keyword>
<evidence type="ECO:0000313" key="4">
    <source>
        <dbReference type="EMBL" id="CRY56987.1"/>
    </source>
</evidence>
<gene>
    <name evidence="4" type="ORF">ERS008476_04034</name>
</gene>
<evidence type="ECO:0000256" key="3">
    <source>
        <dbReference type="SAM" id="Phobius"/>
    </source>
</evidence>
<feature type="coiled-coil region" evidence="1">
    <location>
        <begin position="80"/>
        <end position="107"/>
    </location>
</feature>
<evidence type="ECO:0000256" key="1">
    <source>
        <dbReference type="SAM" id="Coils"/>
    </source>
</evidence>
<reference evidence="5" key="1">
    <citation type="submission" date="2015-03" db="EMBL/GenBank/DDBJ databases">
        <authorList>
            <consortium name="Pathogen Informatics"/>
        </authorList>
    </citation>
    <scope>NUCLEOTIDE SEQUENCE [LARGE SCALE GENOMIC DNA]</scope>
    <source>
        <strain evidence="5">R148</strain>
    </source>
</reference>
<dbReference type="EMBL" id="CWJI01000019">
    <property type="protein sequence ID" value="CRY56987.1"/>
    <property type="molecule type" value="Genomic_DNA"/>
</dbReference>
<dbReference type="NCBIfam" id="NF040486">
    <property type="entry name" value="SrfA_fam"/>
    <property type="match status" value="1"/>
</dbReference>
<protein>
    <submittedName>
        <fullName evidence="4">Virulence factor</fullName>
    </submittedName>
</protein>
<proteinExistence type="predicted"/>
<dbReference type="AlphaFoldDB" id="A0A0H5M1S8"/>
<dbReference type="RefSeq" id="WP_053010357.1">
    <property type="nucleotide sequence ID" value="NZ_CWJI01000019.1"/>
</dbReference>
<organism evidence="4 5">
    <name type="scientific">Yersinia intermedia</name>
    <dbReference type="NCBI Taxonomy" id="631"/>
    <lineage>
        <taxon>Bacteria</taxon>
        <taxon>Pseudomonadati</taxon>
        <taxon>Pseudomonadota</taxon>
        <taxon>Gammaproteobacteria</taxon>
        <taxon>Enterobacterales</taxon>
        <taxon>Yersiniaceae</taxon>
        <taxon>Yersinia</taxon>
    </lineage>
</organism>
<feature type="region of interest" description="Disordered" evidence="2">
    <location>
        <begin position="178"/>
        <end position="204"/>
    </location>
</feature>
<sequence>MVKPLLRSGVRSHYLALGENGQLVFDSALQIREALRLRGLQAVADCLAIPQCHHEGERIDWYAPHRGAVTSWANANASLRQQALDDLQQCRAKVEALRALATNAENLTLRMLAMLLKHVFQFPSAQYIWLQNEKPVIAFWGFTDPAQPPAQHALDNLILSESHRAQLIQPKAERVPAVVQPEDGPKSLPVAQEKMPDTSEIDQPMPRPKYSKCPFYLKLAAISLVGITVLSMSFIYALTPVAPDDLSSAHLSSKPLSSKNEELSIKAFNKINLPVHTVEVPQHASEQRPEPQTIFTPKLPLEHATVAITHNATPKAIPVVENALVMFPNSIKAGSIKFLNGNWQAQYVERDNDNLPALRVQITNGKGNIHLSKGKQVCQATITAGLLPSGTLSMKSKSRARCADGTLLPVPDLSCKPSTGDIALCHAQWANTESASLTFKKVNG</sequence>
<evidence type="ECO:0000313" key="5">
    <source>
        <dbReference type="Proteomes" id="UP000043316"/>
    </source>
</evidence>